<gene>
    <name evidence="4" type="ORF">OE747_05450</name>
</gene>
<dbReference type="InterPro" id="IPR046348">
    <property type="entry name" value="SIS_dom_sf"/>
</dbReference>
<dbReference type="SUPFAM" id="SSF53697">
    <property type="entry name" value="SIS domain"/>
    <property type="match status" value="1"/>
</dbReference>
<dbReference type="InterPro" id="IPR005488">
    <property type="entry name" value="Etherase_MurQ"/>
</dbReference>
<accession>A0ABT3AGL6</accession>
<dbReference type="Pfam" id="PF01380">
    <property type="entry name" value="SIS"/>
    <property type="match status" value="1"/>
</dbReference>
<keyword evidence="1" id="KW-0456">Lyase</keyword>
<dbReference type="PANTHER" id="PTHR10088:SF4">
    <property type="entry name" value="GLUCOKINASE REGULATORY PROTEIN"/>
    <property type="match status" value="1"/>
</dbReference>
<protein>
    <submittedName>
        <fullName evidence="4">N-acetylmuramic acid 6-phosphate etherase</fullName>
    </submittedName>
</protein>
<evidence type="ECO:0000256" key="2">
    <source>
        <dbReference type="ARBA" id="ARBA00023277"/>
    </source>
</evidence>
<dbReference type="PANTHER" id="PTHR10088">
    <property type="entry name" value="GLUCOKINASE REGULATORY PROTEIN"/>
    <property type="match status" value="1"/>
</dbReference>
<dbReference type="Gene3D" id="3.40.50.10490">
    <property type="entry name" value="Glucose-6-phosphate isomerase like protein, domain 1"/>
    <property type="match status" value="1"/>
</dbReference>
<dbReference type="EMBL" id="JAOWLB010000003">
    <property type="protein sequence ID" value="MCV2887773.1"/>
    <property type="molecule type" value="Genomic_DNA"/>
</dbReference>
<evidence type="ECO:0000313" key="4">
    <source>
        <dbReference type="EMBL" id="MCV2887773.1"/>
    </source>
</evidence>
<evidence type="ECO:0000259" key="3">
    <source>
        <dbReference type="PROSITE" id="PS51464"/>
    </source>
</evidence>
<sequence>MTALGTEGLHDQAKGLDTLPLTDAATILAEGQIAAAAVLRAAAPEIAAASGTLAKTMRAGGVIHYVAAGSSGLMAAADALELGGTFSIPSAQIRIHMAGGMPTGVELPGETEDDLSGLDERFSALSERDTVIAVSASGTTPYTLEAARLSRAAGATIVGIANNAGSALLDLADHPILLATPPEVLSGSTRMGAGTAQKIALNMLSTLMAIKLGHVHDGMMVNLRADNAKLRLRAAGMVSRIAGVDETAASAALDATQGHVKPAVLVSKGQTPETAQAILRETEGNLRAALGRLEHKDS</sequence>
<comment type="caution">
    <text evidence="4">The sequence shown here is derived from an EMBL/GenBank/DDBJ whole genome shotgun (WGS) entry which is preliminary data.</text>
</comment>
<reference evidence="4 5" key="1">
    <citation type="submission" date="2022-10" db="EMBL/GenBank/DDBJ databases">
        <title>Ruegeria sp. nov., isolated from ocean surface sediments.</title>
        <authorList>
            <person name="He W."/>
            <person name="Xue H.-P."/>
            <person name="Zhang D.-F."/>
        </authorList>
    </citation>
    <scope>NUCLEOTIDE SEQUENCE [LARGE SCALE GENOMIC DNA]</scope>
    <source>
        <strain evidence="4 5">XHP0148</strain>
    </source>
</reference>
<dbReference type="Gene3D" id="1.10.8.1080">
    <property type="match status" value="1"/>
</dbReference>
<dbReference type="PROSITE" id="PS51464">
    <property type="entry name" value="SIS"/>
    <property type="match status" value="1"/>
</dbReference>
<dbReference type="Proteomes" id="UP001320899">
    <property type="component" value="Unassembled WGS sequence"/>
</dbReference>
<dbReference type="InterPro" id="IPR001347">
    <property type="entry name" value="SIS_dom"/>
</dbReference>
<dbReference type="InterPro" id="IPR040190">
    <property type="entry name" value="MURQ/GCKR"/>
</dbReference>
<name>A0ABT3AGL6_9RHOB</name>
<feature type="domain" description="SIS" evidence="3">
    <location>
        <begin position="53"/>
        <end position="214"/>
    </location>
</feature>
<proteinExistence type="predicted"/>
<keyword evidence="2" id="KW-0119">Carbohydrate metabolism</keyword>
<dbReference type="RefSeq" id="WP_263827596.1">
    <property type="nucleotide sequence ID" value="NZ_JAOWLB010000003.1"/>
</dbReference>
<dbReference type="CDD" id="cd05007">
    <property type="entry name" value="SIS_Etherase"/>
    <property type="match status" value="1"/>
</dbReference>
<evidence type="ECO:0000313" key="5">
    <source>
        <dbReference type="Proteomes" id="UP001320899"/>
    </source>
</evidence>
<dbReference type="NCBIfam" id="NF003915">
    <property type="entry name" value="PRK05441.1"/>
    <property type="match status" value="1"/>
</dbReference>
<keyword evidence="5" id="KW-1185">Reference proteome</keyword>
<evidence type="ECO:0000256" key="1">
    <source>
        <dbReference type="ARBA" id="ARBA00023239"/>
    </source>
</evidence>
<organism evidence="4 5">
    <name type="scientific">Ruegeria aquimaris</name>
    <dbReference type="NCBI Taxonomy" id="2984333"/>
    <lineage>
        <taxon>Bacteria</taxon>
        <taxon>Pseudomonadati</taxon>
        <taxon>Pseudomonadota</taxon>
        <taxon>Alphaproteobacteria</taxon>
        <taxon>Rhodobacterales</taxon>
        <taxon>Roseobacteraceae</taxon>
        <taxon>Ruegeria</taxon>
    </lineage>
</organism>